<dbReference type="PANTHER" id="PTHR16509:SF1">
    <property type="entry name" value="MANGANESE-DEPENDENT ADP-RIBOSE_CDP-ALCOHOL DIPHOSPHATASE"/>
    <property type="match status" value="1"/>
</dbReference>
<dbReference type="Gene3D" id="3.60.21.10">
    <property type="match status" value="2"/>
</dbReference>
<dbReference type="InterPro" id="IPR029052">
    <property type="entry name" value="Metallo-depent_PP-like"/>
</dbReference>
<dbReference type="SUPFAM" id="SSF56300">
    <property type="entry name" value="Metallo-dependent phosphatases"/>
    <property type="match status" value="1"/>
</dbReference>
<dbReference type="InterPro" id="IPR004843">
    <property type="entry name" value="Calcineurin-like_PHP"/>
</dbReference>
<dbReference type="InterPro" id="IPR006311">
    <property type="entry name" value="TAT_signal"/>
</dbReference>
<organism evidence="2 3">
    <name type="scientific">Prolixibacter bellariivorans</name>
    <dbReference type="NCBI Taxonomy" id="314319"/>
    <lineage>
        <taxon>Bacteria</taxon>
        <taxon>Pseudomonadati</taxon>
        <taxon>Bacteroidota</taxon>
        <taxon>Bacteroidia</taxon>
        <taxon>Marinilabiliales</taxon>
        <taxon>Prolixibacteraceae</taxon>
        <taxon>Prolixibacter</taxon>
    </lineage>
</organism>
<evidence type="ECO:0000259" key="1">
    <source>
        <dbReference type="Pfam" id="PF00149"/>
    </source>
</evidence>
<dbReference type="AlphaFoldDB" id="A0A5M4AZ90"/>
<dbReference type="EMBL" id="BLAX01000001">
    <property type="protein sequence ID" value="GET32727.1"/>
    <property type="molecule type" value="Genomic_DNA"/>
</dbReference>
<dbReference type="PROSITE" id="PS51318">
    <property type="entry name" value="TAT"/>
    <property type="match status" value="1"/>
</dbReference>
<evidence type="ECO:0000313" key="3">
    <source>
        <dbReference type="Proteomes" id="UP000391834"/>
    </source>
</evidence>
<dbReference type="PANTHER" id="PTHR16509">
    <property type="match status" value="1"/>
</dbReference>
<accession>A0A5M4AZ90</accession>
<gene>
    <name evidence="2" type="ORF">PbJCM13498_15900</name>
</gene>
<keyword evidence="3" id="KW-1185">Reference proteome</keyword>
<sequence>MNHTINRRRFMATTLSVLAGISFPSFAFGRRKRRTLRFGILTDIHYADRDPNLESGRYYRQSLQKVRECVEVMNREKVDFLIEIGDLKDQGDPPDESETLSYLAAIESELQDFDGPVFHVLGNHDMDSLSKIQFLDHITNEGQYDSLNYYSFSSHGYHFVVLDANYSPDGSDYDHGDFDWTKAYVPHRQLEWLKTDLALTGKPVIVFIHHQLDSTKVPDKRHCPVNADEVRRILEDSGKVKAVFQGHYHKGSFSEINGIFYYTLKAVVDGDGLENNNYAIVELNNEEPIKIRGFRKTKDQIFD</sequence>
<evidence type="ECO:0000313" key="2">
    <source>
        <dbReference type="EMBL" id="GET32727.1"/>
    </source>
</evidence>
<proteinExistence type="predicted"/>
<protein>
    <submittedName>
        <fullName evidence="2">Alkaline phosphatase</fullName>
    </submittedName>
</protein>
<comment type="caution">
    <text evidence="2">The sequence shown here is derived from an EMBL/GenBank/DDBJ whole genome shotgun (WGS) entry which is preliminary data.</text>
</comment>
<name>A0A5M4AZ90_9BACT</name>
<reference evidence="2 3" key="1">
    <citation type="submission" date="2019-10" db="EMBL/GenBank/DDBJ databases">
        <title>Prolixibacter strains distinguished by the presence of nitrate reductase genes were adept at nitrate-dependent anaerobic corrosion of metallic iron and carbon steel.</title>
        <authorList>
            <person name="Iino T."/>
            <person name="Shono N."/>
            <person name="Ito K."/>
            <person name="Nakamura R."/>
            <person name="Sueoka K."/>
            <person name="Harayama S."/>
            <person name="Ohkuma M."/>
        </authorList>
    </citation>
    <scope>NUCLEOTIDE SEQUENCE [LARGE SCALE GENOMIC DNA]</scope>
    <source>
        <strain evidence="2 3">JCM 13498</strain>
    </source>
</reference>
<dbReference type="Pfam" id="PF00149">
    <property type="entry name" value="Metallophos"/>
    <property type="match status" value="1"/>
</dbReference>
<dbReference type="Proteomes" id="UP000391834">
    <property type="component" value="Unassembled WGS sequence"/>
</dbReference>
<feature type="domain" description="Calcineurin-like phosphoesterase" evidence="1">
    <location>
        <begin position="36"/>
        <end position="250"/>
    </location>
</feature>
<dbReference type="GO" id="GO:0016787">
    <property type="term" value="F:hydrolase activity"/>
    <property type="evidence" value="ECO:0007669"/>
    <property type="project" value="InterPro"/>
</dbReference>